<name>A0AA88W3R8_9ASTE</name>
<keyword evidence="6" id="KW-0812">Transmembrane</keyword>
<evidence type="ECO:0000256" key="12">
    <source>
        <dbReference type="ARBA" id="ARBA00023136"/>
    </source>
</evidence>
<evidence type="ECO:0000256" key="8">
    <source>
        <dbReference type="ARBA" id="ARBA00022771"/>
    </source>
</evidence>
<comment type="pathway">
    <text evidence="3">Protein modification; protein ubiquitination.</text>
</comment>
<dbReference type="GO" id="GO:0061630">
    <property type="term" value="F:ubiquitin protein ligase activity"/>
    <property type="evidence" value="ECO:0007669"/>
    <property type="project" value="UniProtKB-EC"/>
</dbReference>
<reference evidence="14" key="1">
    <citation type="submission" date="2022-12" db="EMBL/GenBank/DDBJ databases">
        <title>Draft genome assemblies for two species of Escallonia (Escalloniales).</title>
        <authorList>
            <person name="Chanderbali A."/>
            <person name="Dervinis C."/>
            <person name="Anghel I."/>
            <person name="Soltis D."/>
            <person name="Soltis P."/>
            <person name="Zapata F."/>
        </authorList>
    </citation>
    <scope>NUCLEOTIDE SEQUENCE</scope>
    <source>
        <strain evidence="14">UCBG64.0493</strain>
        <tissue evidence="14">Leaf</tissue>
    </source>
</reference>
<dbReference type="Proteomes" id="UP001188597">
    <property type="component" value="Unassembled WGS sequence"/>
</dbReference>
<comment type="similarity">
    <text evidence="13">Belongs to the RING-type zinc finger family. ATL subfamily.</text>
</comment>
<dbReference type="AlphaFoldDB" id="A0AA88W3R8"/>
<evidence type="ECO:0000256" key="1">
    <source>
        <dbReference type="ARBA" id="ARBA00000900"/>
    </source>
</evidence>
<keyword evidence="15" id="KW-1185">Reference proteome</keyword>
<keyword evidence="12" id="KW-0472">Membrane</keyword>
<evidence type="ECO:0000256" key="13">
    <source>
        <dbReference type="ARBA" id="ARBA00024209"/>
    </source>
</evidence>
<gene>
    <name evidence="14" type="ORF">RJ639_004722</name>
</gene>
<evidence type="ECO:0000256" key="3">
    <source>
        <dbReference type="ARBA" id="ARBA00004906"/>
    </source>
</evidence>
<keyword evidence="10" id="KW-0862">Zinc</keyword>
<evidence type="ECO:0000313" key="14">
    <source>
        <dbReference type="EMBL" id="KAK3019173.1"/>
    </source>
</evidence>
<accession>A0AA88W3R8</accession>
<dbReference type="InterPro" id="IPR046948">
    <property type="entry name" value="ATL20-22-like"/>
</dbReference>
<comment type="subcellular location">
    <subcellularLocation>
        <location evidence="2">Membrane</location>
        <topology evidence="2">Single-pass membrane protein</topology>
    </subcellularLocation>
</comment>
<dbReference type="PANTHER" id="PTHR46279">
    <property type="entry name" value="RING/U-BOX SUPERFAMILY PROTEIN"/>
    <property type="match status" value="1"/>
</dbReference>
<proteinExistence type="inferred from homology"/>
<dbReference type="PANTHER" id="PTHR46279:SF9">
    <property type="entry name" value="OS01G0116300 PROTEIN"/>
    <property type="match status" value="1"/>
</dbReference>
<evidence type="ECO:0000256" key="6">
    <source>
        <dbReference type="ARBA" id="ARBA00022692"/>
    </source>
</evidence>
<evidence type="ECO:0000256" key="9">
    <source>
        <dbReference type="ARBA" id="ARBA00022786"/>
    </source>
</evidence>
<keyword evidence="8" id="KW-0863">Zinc-finger</keyword>
<comment type="caution">
    <text evidence="14">The sequence shown here is derived from an EMBL/GenBank/DDBJ whole genome shotgun (WGS) entry which is preliminary data.</text>
</comment>
<dbReference type="GO" id="GO:0008270">
    <property type="term" value="F:zinc ion binding"/>
    <property type="evidence" value="ECO:0007669"/>
    <property type="project" value="UniProtKB-KW"/>
</dbReference>
<dbReference type="GO" id="GO:0016020">
    <property type="term" value="C:membrane"/>
    <property type="evidence" value="ECO:0007669"/>
    <property type="project" value="UniProtKB-SubCell"/>
</dbReference>
<evidence type="ECO:0000256" key="11">
    <source>
        <dbReference type="ARBA" id="ARBA00022989"/>
    </source>
</evidence>
<keyword evidence="9" id="KW-0833">Ubl conjugation pathway</keyword>
<evidence type="ECO:0000313" key="15">
    <source>
        <dbReference type="Proteomes" id="UP001188597"/>
    </source>
</evidence>
<dbReference type="EMBL" id="JAVXUP010000894">
    <property type="protein sequence ID" value="KAK3019173.1"/>
    <property type="molecule type" value="Genomic_DNA"/>
</dbReference>
<sequence>MVLDDVFIPGGGDVASVSETMMTVFSAEIQPKVCSILSDKGVGASPSPAGIFSNASFPDKDPAGLLSDDTSISNSPAQIDFFSFVIILKICWCDFLKSSGGYLVILLFSPYHYPGPAGQRHGQNGNTSPQLQIHLAAPPHRSWSPSRSRERRVQALKVQQARPSRPVSVPTKDHHPDHCAYSPAFHIRCTQIRSDPVIDLLFPVNASPSNTRIPFTIQASVKKIDYKSQTISISNLQSCLPPHSSVPQNTTASTFRLLLTDHNRAGSTLFNCSSDKEKMLSYAMYPITCLGGAGYQVHAVNGDWKVSDLPLTACSGMYSISYAPIAVLAQNRYSFKLEFGWSEPVACRVCEVRGK</sequence>
<evidence type="ECO:0000256" key="2">
    <source>
        <dbReference type="ARBA" id="ARBA00004167"/>
    </source>
</evidence>
<comment type="catalytic activity">
    <reaction evidence="1">
        <text>S-ubiquitinyl-[E2 ubiquitin-conjugating enzyme]-L-cysteine + [acceptor protein]-L-lysine = [E2 ubiquitin-conjugating enzyme]-L-cysteine + N(6)-ubiquitinyl-[acceptor protein]-L-lysine.</text>
        <dbReference type="EC" id="2.3.2.27"/>
    </reaction>
</comment>
<evidence type="ECO:0000256" key="5">
    <source>
        <dbReference type="ARBA" id="ARBA00022679"/>
    </source>
</evidence>
<protein>
    <recommendedName>
        <fullName evidence="4">RING-type E3 ubiquitin transferase</fullName>
        <ecNumber evidence="4">2.3.2.27</ecNumber>
    </recommendedName>
</protein>
<evidence type="ECO:0000256" key="10">
    <source>
        <dbReference type="ARBA" id="ARBA00022833"/>
    </source>
</evidence>
<evidence type="ECO:0000256" key="4">
    <source>
        <dbReference type="ARBA" id="ARBA00012483"/>
    </source>
</evidence>
<evidence type="ECO:0000256" key="7">
    <source>
        <dbReference type="ARBA" id="ARBA00022723"/>
    </source>
</evidence>
<dbReference type="EC" id="2.3.2.27" evidence="4"/>
<organism evidence="14 15">
    <name type="scientific">Escallonia herrerae</name>
    <dbReference type="NCBI Taxonomy" id="1293975"/>
    <lineage>
        <taxon>Eukaryota</taxon>
        <taxon>Viridiplantae</taxon>
        <taxon>Streptophyta</taxon>
        <taxon>Embryophyta</taxon>
        <taxon>Tracheophyta</taxon>
        <taxon>Spermatophyta</taxon>
        <taxon>Magnoliopsida</taxon>
        <taxon>eudicotyledons</taxon>
        <taxon>Gunneridae</taxon>
        <taxon>Pentapetalae</taxon>
        <taxon>asterids</taxon>
        <taxon>campanulids</taxon>
        <taxon>Escalloniales</taxon>
        <taxon>Escalloniaceae</taxon>
        <taxon>Escallonia</taxon>
    </lineage>
</organism>
<keyword evidence="7" id="KW-0479">Metal-binding</keyword>
<keyword evidence="5" id="KW-0808">Transferase</keyword>
<keyword evidence="11" id="KW-1133">Transmembrane helix</keyword>